<dbReference type="Pfam" id="PF10255">
    <property type="entry name" value="Paf67"/>
    <property type="match status" value="1"/>
</dbReference>
<dbReference type="Proteomes" id="UP000079169">
    <property type="component" value="Unplaced"/>
</dbReference>
<name>A0A1S3DPZ6_DIACI</name>
<dbReference type="KEGG" id="dci:103522668"/>
<evidence type="ECO:0000256" key="1">
    <source>
        <dbReference type="ARBA" id="ARBA00022490"/>
    </source>
</evidence>
<dbReference type="RefSeq" id="XP_008485986.1">
    <property type="nucleotide sequence ID" value="XM_008487764.2"/>
</dbReference>
<organism evidence="4 5">
    <name type="scientific">Diaphorina citri</name>
    <name type="common">Asian citrus psyllid</name>
    <dbReference type="NCBI Taxonomy" id="121845"/>
    <lineage>
        <taxon>Eukaryota</taxon>
        <taxon>Metazoa</taxon>
        <taxon>Ecdysozoa</taxon>
        <taxon>Arthropoda</taxon>
        <taxon>Hexapoda</taxon>
        <taxon>Insecta</taxon>
        <taxon>Pterygota</taxon>
        <taxon>Neoptera</taxon>
        <taxon>Paraneoptera</taxon>
        <taxon>Hemiptera</taxon>
        <taxon>Sternorrhyncha</taxon>
        <taxon>Psylloidea</taxon>
        <taxon>Psyllidae</taxon>
        <taxon>Diaphorininae</taxon>
        <taxon>Diaphorina</taxon>
    </lineage>
</organism>
<dbReference type="PaxDb" id="121845-A0A1S3DPZ6"/>
<proteinExistence type="predicted"/>
<reference evidence="5" key="1">
    <citation type="submission" date="2025-08" db="UniProtKB">
        <authorList>
            <consortium name="RefSeq"/>
        </authorList>
    </citation>
    <scope>IDENTIFICATION</scope>
</reference>
<evidence type="ECO:0000313" key="5">
    <source>
        <dbReference type="RefSeq" id="XP_008485986.1"/>
    </source>
</evidence>
<keyword evidence="1" id="KW-0963">Cytoplasm</keyword>
<dbReference type="GO" id="GO:0003743">
    <property type="term" value="F:translation initiation factor activity"/>
    <property type="evidence" value="ECO:0007669"/>
    <property type="project" value="UniProtKB-KW"/>
</dbReference>
<dbReference type="GeneID" id="103522668"/>
<keyword evidence="3" id="KW-0648">Protein biosynthesis</keyword>
<protein>
    <submittedName>
        <fullName evidence="5">Eukaryotic translation initiation factor 3 subunit L-like</fullName>
    </submittedName>
</protein>
<evidence type="ECO:0000256" key="3">
    <source>
        <dbReference type="ARBA" id="ARBA00022917"/>
    </source>
</evidence>
<sequence length="130" mass="15036">MDEVNQQKMLPTIRSYLKLYTTLPLSKLATFMGNARAGQDSEIERDVDKETKSLITHLLAFKHKMKNVVWTRGPSGLEGTFQSGSELDFYIDNEMIHIADTKVAHRYGDFFIRKIIKFEELNKKLQAIKI</sequence>
<evidence type="ECO:0000256" key="2">
    <source>
        <dbReference type="ARBA" id="ARBA00022540"/>
    </source>
</evidence>
<evidence type="ECO:0000313" key="4">
    <source>
        <dbReference type="Proteomes" id="UP000079169"/>
    </source>
</evidence>
<dbReference type="InterPro" id="IPR019382">
    <property type="entry name" value="eIF3l"/>
</dbReference>
<keyword evidence="2" id="KW-0396">Initiation factor</keyword>
<accession>A0A1S3DPZ6</accession>
<gene>
    <name evidence="5" type="primary">LOC103522668</name>
</gene>
<dbReference type="PANTHER" id="PTHR13242:SF0">
    <property type="entry name" value="EUKARYOTIC TRANSLATION INITIATION FACTOR 3 SUBUNIT L"/>
    <property type="match status" value="1"/>
</dbReference>
<dbReference type="GO" id="GO:0005852">
    <property type="term" value="C:eukaryotic translation initiation factor 3 complex"/>
    <property type="evidence" value="ECO:0007669"/>
    <property type="project" value="InterPro"/>
</dbReference>
<dbReference type="STRING" id="121845.A0A1S3DPZ6"/>
<dbReference type="AlphaFoldDB" id="A0A1S3DPZ6"/>
<dbReference type="PANTHER" id="PTHR13242">
    <property type="entry name" value="EUKARYOTIC TRANSLATION INITIATION FACTOR 3"/>
    <property type="match status" value="1"/>
</dbReference>
<keyword evidence="4" id="KW-1185">Reference proteome</keyword>